<protein>
    <submittedName>
        <fullName evidence="8">AraC family transcriptional regulator</fullName>
    </submittedName>
    <submittedName>
        <fullName evidence="9">Helix-turn-helix domain-containing protein</fullName>
    </submittedName>
</protein>
<dbReference type="InterPro" id="IPR017853">
    <property type="entry name" value="GH"/>
</dbReference>
<accession>A0A9N7JN65</accession>
<reference evidence="9" key="2">
    <citation type="submission" date="2022-06" db="EMBL/GenBank/DDBJ databases">
        <authorList>
            <person name="Holder M.E."/>
            <person name="Ajami N.J."/>
            <person name="Petrosino J.F."/>
        </authorList>
    </citation>
    <scope>NUCLEOTIDE SEQUENCE</scope>
    <source>
        <strain evidence="9">RMA 8861</strain>
    </source>
</reference>
<name>A0A9N7JN65_CLOSE</name>
<dbReference type="PANTHER" id="PTHR43280">
    <property type="entry name" value="ARAC-FAMILY TRANSCRIPTIONAL REGULATOR"/>
    <property type="match status" value="1"/>
</dbReference>
<organism evidence="8 10">
    <name type="scientific">Clostridium septicum</name>
    <dbReference type="NCBI Taxonomy" id="1504"/>
    <lineage>
        <taxon>Bacteria</taxon>
        <taxon>Bacillati</taxon>
        <taxon>Bacillota</taxon>
        <taxon>Clostridia</taxon>
        <taxon>Eubacteriales</taxon>
        <taxon>Clostridiaceae</taxon>
        <taxon>Clostridium</taxon>
    </lineage>
</organism>
<dbReference type="GO" id="GO:0003700">
    <property type="term" value="F:DNA-binding transcription factor activity"/>
    <property type="evidence" value="ECO:0007669"/>
    <property type="project" value="InterPro"/>
</dbReference>
<keyword evidence="6" id="KW-0326">Glycosidase</keyword>
<dbReference type="RefSeq" id="WP_120140886.1">
    <property type="nucleotide sequence ID" value="NZ_CP023671.1"/>
</dbReference>
<evidence type="ECO:0000313" key="10">
    <source>
        <dbReference type="Proteomes" id="UP000280586"/>
    </source>
</evidence>
<keyword evidence="3" id="KW-0805">Transcription regulation</keyword>
<dbReference type="SUPFAM" id="SSF51011">
    <property type="entry name" value="Glycosyl hydrolase domain"/>
    <property type="match status" value="1"/>
</dbReference>
<dbReference type="CDD" id="cd02208">
    <property type="entry name" value="cupin_RmlC-like"/>
    <property type="match status" value="1"/>
</dbReference>
<dbReference type="EMBL" id="CP023671">
    <property type="protein sequence ID" value="AYE35030.1"/>
    <property type="molecule type" value="Genomic_DNA"/>
</dbReference>
<dbReference type="SUPFAM" id="SSF46689">
    <property type="entry name" value="Homeodomain-like"/>
    <property type="match status" value="1"/>
</dbReference>
<dbReference type="PROSITE" id="PS00041">
    <property type="entry name" value="HTH_ARAC_FAMILY_1"/>
    <property type="match status" value="1"/>
</dbReference>
<evidence type="ECO:0000259" key="7">
    <source>
        <dbReference type="PROSITE" id="PS01124"/>
    </source>
</evidence>
<dbReference type="AlphaFoldDB" id="A0A9N7JN65"/>
<dbReference type="PANTHER" id="PTHR43280:SF34">
    <property type="entry name" value="ARAC-FAMILY TRANSCRIPTIONAL REGULATOR"/>
    <property type="match status" value="1"/>
</dbReference>
<dbReference type="Pfam" id="PF12833">
    <property type="entry name" value="HTH_18"/>
    <property type="match status" value="1"/>
</dbReference>
<evidence type="ECO:0000256" key="2">
    <source>
        <dbReference type="ARBA" id="ARBA00022801"/>
    </source>
</evidence>
<comment type="similarity">
    <text evidence="1">Belongs to the glycosyl hydrolase 39 family.</text>
</comment>
<dbReference type="InterPro" id="IPR018060">
    <property type="entry name" value="HTH_AraC"/>
</dbReference>
<dbReference type="GO" id="GO:0016798">
    <property type="term" value="F:hydrolase activity, acting on glycosyl bonds"/>
    <property type="evidence" value="ECO:0007669"/>
    <property type="project" value="UniProtKB-KW"/>
</dbReference>
<evidence type="ECO:0000256" key="6">
    <source>
        <dbReference type="ARBA" id="ARBA00023295"/>
    </source>
</evidence>
<dbReference type="GeneID" id="303561351"/>
<dbReference type="GO" id="GO:0043565">
    <property type="term" value="F:sequence-specific DNA binding"/>
    <property type="evidence" value="ECO:0007669"/>
    <property type="project" value="InterPro"/>
</dbReference>
<evidence type="ECO:0000256" key="3">
    <source>
        <dbReference type="ARBA" id="ARBA00023015"/>
    </source>
</evidence>
<dbReference type="InterPro" id="IPR018062">
    <property type="entry name" value="HTH_AraC-typ_CS"/>
</dbReference>
<reference evidence="8 10" key="1">
    <citation type="submission" date="2017-09" db="EMBL/GenBank/DDBJ databases">
        <authorList>
            <person name="Thomas P."/>
            <person name="Seyboldt C."/>
        </authorList>
    </citation>
    <scope>NUCLEOTIDE SEQUENCE [LARGE SCALE GENOMIC DNA]</scope>
    <source>
        <strain evidence="8 10">DSM 7534</strain>
    </source>
</reference>
<dbReference type="EMBL" id="CP099799">
    <property type="protein sequence ID" value="USS01627.1"/>
    <property type="molecule type" value="Genomic_DNA"/>
</dbReference>
<evidence type="ECO:0000256" key="1">
    <source>
        <dbReference type="ARBA" id="ARBA00008875"/>
    </source>
</evidence>
<keyword evidence="5" id="KW-0804">Transcription</keyword>
<dbReference type="SUPFAM" id="SSF51215">
    <property type="entry name" value="Regulatory protein AraC"/>
    <property type="match status" value="1"/>
</dbReference>
<evidence type="ECO:0000313" key="11">
    <source>
        <dbReference type="Proteomes" id="UP001055437"/>
    </source>
</evidence>
<proteinExistence type="inferred from homology"/>
<dbReference type="InterPro" id="IPR014710">
    <property type="entry name" value="RmlC-like_jellyroll"/>
</dbReference>
<dbReference type="Gene3D" id="2.60.120.10">
    <property type="entry name" value="Jelly Rolls"/>
    <property type="match status" value="1"/>
</dbReference>
<evidence type="ECO:0000256" key="4">
    <source>
        <dbReference type="ARBA" id="ARBA00023125"/>
    </source>
</evidence>
<dbReference type="KEGG" id="csep:CP523_11715"/>
<feature type="domain" description="HTH araC/xylS-type" evidence="7">
    <location>
        <begin position="175"/>
        <end position="273"/>
    </location>
</feature>
<dbReference type="Gene3D" id="1.10.10.60">
    <property type="entry name" value="Homeodomain-like"/>
    <property type="match status" value="2"/>
</dbReference>
<dbReference type="InterPro" id="IPR009057">
    <property type="entry name" value="Homeodomain-like_sf"/>
</dbReference>
<dbReference type="Pfam" id="PF01229">
    <property type="entry name" value="Glyco_hydro_39"/>
    <property type="match status" value="1"/>
</dbReference>
<dbReference type="Proteomes" id="UP001055437">
    <property type="component" value="Chromosome"/>
</dbReference>
<dbReference type="Gene3D" id="2.60.40.1500">
    <property type="entry name" value="Glycosyl hydrolase domain, family 39"/>
    <property type="match status" value="1"/>
</dbReference>
<evidence type="ECO:0000313" key="8">
    <source>
        <dbReference type="EMBL" id="AYE35030.1"/>
    </source>
</evidence>
<dbReference type="SUPFAM" id="SSF51445">
    <property type="entry name" value="(Trans)glycosidases"/>
    <property type="match status" value="1"/>
</dbReference>
<evidence type="ECO:0000256" key="5">
    <source>
        <dbReference type="ARBA" id="ARBA00023163"/>
    </source>
</evidence>
<evidence type="ECO:0000313" key="9">
    <source>
        <dbReference type="EMBL" id="USS01627.1"/>
    </source>
</evidence>
<gene>
    <name evidence="8" type="ORF">CP523_11715</name>
    <name evidence="9" type="ORF">NH397_04090</name>
</gene>
<dbReference type="InterPro" id="IPR049166">
    <property type="entry name" value="GH39_cat"/>
</dbReference>
<dbReference type="SMART" id="SM00342">
    <property type="entry name" value="HTH_ARAC"/>
    <property type="match status" value="1"/>
</dbReference>
<dbReference type="PROSITE" id="PS01124">
    <property type="entry name" value="HTH_ARAC_FAMILY_2"/>
    <property type="match status" value="1"/>
</dbReference>
<dbReference type="Gene3D" id="3.20.20.80">
    <property type="entry name" value="Glycosidases"/>
    <property type="match status" value="1"/>
</dbReference>
<dbReference type="InterPro" id="IPR003313">
    <property type="entry name" value="AraC-bd"/>
</dbReference>
<sequence length="692" mass="82043">MRREYINYLSDLPVKVTYTCIKNYPIHWHNSIEILYVLKGSLKVNIDTDSFEILEKELEVINVEEAHRIYSDTENRVLVFHIDPYFFEKYYTDINNIFFYTNTTDDDAQDGEEYDDFRTFLARILCETVQRTEDYDEVIESTLVDLLYHLINNFHYLTYEKEELKDNADQLARYHRISKYIFNNYDSNITLQDIAKKEFLSPHYLSHEIKSATGYSFTDLVNLTRVEESVKLLLDTDMSISDISDEVGFSHVRYLNKNFKNYYNCTPLQYRKKNKLTEKDFENQKILEVFPLEEALDYLAYDLEDYDRFNYENKLWKVHIDMDNVLKEFNKEFKEVINLGDSFDLLIEDNKDILEEIQEEIHFSYGRIENLFNSDMGVFPNSDFYNWNKTKSVIEFLDYLDLKPLIVLDNILFTTQKYTQVLNSFFEYFSEIDYIDVCEFKFQFSSEINHEIKEELLVLLKNEYNLNVLNSNFISLSNNRNKVYDTAFMLPFIIHNTIFKGVSLDDLRAFDVLEKEMSLTNEVFIGAPGIVNDMGIRKPSYYAYYLLSKLGNEIVAMDNGYIVTKKEDEYCILLYSHNDDLDSLADYHDLFKKRGKGKVYKKKLSLNIVNIKNSSRIITYEVNEKIGSSYNYWISMGSPDRLSKEEKEILHRASFPKIEFKYSKKNTILNIITELQGYGAKLILIKSTKSRL</sequence>
<dbReference type="Proteomes" id="UP000280586">
    <property type="component" value="Chromosome"/>
</dbReference>
<dbReference type="Pfam" id="PF02311">
    <property type="entry name" value="AraC_binding"/>
    <property type="match status" value="1"/>
</dbReference>
<dbReference type="InterPro" id="IPR037923">
    <property type="entry name" value="HTH-like"/>
</dbReference>
<keyword evidence="4" id="KW-0238">DNA-binding</keyword>
<keyword evidence="2" id="KW-0378">Hydrolase</keyword>
<keyword evidence="11" id="KW-1185">Reference proteome</keyword>